<evidence type="ECO:0000313" key="2">
    <source>
        <dbReference type="Proteomes" id="UP000198378"/>
    </source>
</evidence>
<reference evidence="1 2" key="1">
    <citation type="submission" date="2017-05" db="EMBL/GenBank/DDBJ databases">
        <title>The genome sequence of Geobacillus thermocatenulatus DSM 730.</title>
        <authorList>
            <person name="Ramaloko W.T."/>
            <person name="Koen N."/>
            <person name="Polliack S."/>
            <person name="Aliyu H."/>
            <person name="Lebre P."/>
            <person name="Mohr T."/>
            <person name="Oswald F."/>
            <person name="Zwick M."/>
            <person name="Neumann A."/>
            <person name="Syldatk C."/>
            <person name="Cowan D."/>
            <person name="De Maayer P."/>
        </authorList>
    </citation>
    <scope>NUCLEOTIDE SEQUENCE [LARGE SCALE GENOMIC DNA]</scope>
    <source>
        <strain evidence="1 2">BGSC 93A1</strain>
    </source>
</reference>
<dbReference type="EMBL" id="NEWK01000001">
    <property type="protein sequence ID" value="OXB89138.1"/>
    <property type="molecule type" value="Genomic_DNA"/>
</dbReference>
<dbReference type="Proteomes" id="UP000198378">
    <property type="component" value="Unassembled WGS sequence"/>
</dbReference>
<gene>
    <name evidence="1" type="ORF">B9L19_03380</name>
</gene>
<sequence length="77" mass="9279">MLCRFLPFFSEKSSQYGRYRAVRRFAFVYDKVYQKSGTMRKHLVNQGCLRGERMTCPTCFSMINRWSFCRNSLWRSG</sequence>
<comment type="caution">
    <text evidence="1">The sequence shown here is derived from an EMBL/GenBank/DDBJ whole genome shotgun (WGS) entry which is preliminary data.</text>
</comment>
<proteinExistence type="predicted"/>
<evidence type="ECO:0000313" key="1">
    <source>
        <dbReference type="EMBL" id="OXB89138.1"/>
    </source>
</evidence>
<keyword evidence="2" id="KW-1185">Reference proteome</keyword>
<name>A0AA91TEM0_9BACL</name>
<organism evidence="1 2">
    <name type="scientific">Geobacillus thermocatenulatus</name>
    <dbReference type="NCBI Taxonomy" id="33938"/>
    <lineage>
        <taxon>Bacteria</taxon>
        <taxon>Bacillati</taxon>
        <taxon>Bacillota</taxon>
        <taxon>Bacilli</taxon>
        <taxon>Bacillales</taxon>
        <taxon>Anoxybacillaceae</taxon>
        <taxon>Geobacillus</taxon>
        <taxon>Geobacillus thermoleovorans group</taxon>
    </lineage>
</organism>
<dbReference type="AlphaFoldDB" id="A0AA91TEM0"/>
<protein>
    <submittedName>
        <fullName evidence="1">Uncharacterized protein</fullName>
    </submittedName>
</protein>
<accession>A0AA91TEM0</accession>